<reference evidence="2" key="1">
    <citation type="journal article" date="2020" name="Stud. Mycol.">
        <title>101 Dothideomycetes genomes: a test case for predicting lifestyles and emergence of pathogens.</title>
        <authorList>
            <person name="Haridas S."/>
            <person name="Albert R."/>
            <person name="Binder M."/>
            <person name="Bloem J."/>
            <person name="Labutti K."/>
            <person name="Salamov A."/>
            <person name="Andreopoulos B."/>
            <person name="Baker S."/>
            <person name="Barry K."/>
            <person name="Bills G."/>
            <person name="Bluhm B."/>
            <person name="Cannon C."/>
            <person name="Castanera R."/>
            <person name="Culley D."/>
            <person name="Daum C."/>
            <person name="Ezra D."/>
            <person name="Gonzalez J."/>
            <person name="Henrissat B."/>
            <person name="Kuo A."/>
            <person name="Liang C."/>
            <person name="Lipzen A."/>
            <person name="Lutzoni F."/>
            <person name="Magnuson J."/>
            <person name="Mondo S."/>
            <person name="Nolan M."/>
            <person name="Ohm R."/>
            <person name="Pangilinan J."/>
            <person name="Park H.-J."/>
            <person name="Ramirez L."/>
            <person name="Alfaro M."/>
            <person name="Sun H."/>
            <person name="Tritt A."/>
            <person name="Yoshinaga Y."/>
            <person name="Zwiers L.-H."/>
            <person name="Turgeon B."/>
            <person name="Goodwin S."/>
            <person name="Spatafora J."/>
            <person name="Crous P."/>
            <person name="Grigoriev I."/>
        </authorList>
    </citation>
    <scope>NUCLEOTIDE SEQUENCE</scope>
    <source>
        <strain evidence="2">CBS 690.94</strain>
    </source>
</reference>
<evidence type="ECO:0000256" key="1">
    <source>
        <dbReference type="SAM" id="MobiDB-lite"/>
    </source>
</evidence>
<accession>A0A9P4PRA5</accession>
<gene>
    <name evidence="2" type="ORF">P171DRAFT_232697</name>
</gene>
<feature type="compositionally biased region" description="Basic residues" evidence="1">
    <location>
        <begin position="155"/>
        <end position="165"/>
    </location>
</feature>
<comment type="caution">
    <text evidence="2">The sequence shown here is derived from an EMBL/GenBank/DDBJ whole genome shotgun (WGS) entry which is preliminary data.</text>
</comment>
<name>A0A9P4PRA5_9PLEO</name>
<evidence type="ECO:0000313" key="3">
    <source>
        <dbReference type="Proteomes" id="UP000799764"/>
    </source>
</evidence>
<feature type="compositionally biased region" description="Basic residues" evidence="1">
    <location>
        <begin position="130"/>
        <end position="143"/>
    </location>
</feature>
<proteinExistence type="predicted"/>
<dbReference type="AlphaFoldDB" id="A0A9P4PRA5"/>
<dbReference type="EMBL" id="MU001496">
    <property type="protein sequence ID" value="KAF2447828.1"/>
    <property type="molecule type" value="Genomic_DNA"/>
</dbReference>
<organism evidence="2 3">
    <name type="scientific">Karstenula rhodostoma CBS 690.94</name>
    <dbReference type="NCBI Taxonomy" id="1392251"/>
    <lineage>
        <taxon>Eukaryota</taxon>
        <taxon>Fungi</taxon>
        <taxon>Dikarya</taxon>
        <taxon>Ascomycota</taxon>
        <taxon>Pezizomycotina</taxon>
        <taxon>Dothideomycetes</taxon>
        <taxon>Pleosporomycetidae</taxon>
        <taxon>Pleosporales</taxon>
        <taxon>Massarineae</taxon>
        <taxon>Didymosphaeriaceae</taxon>
        <taxon>Karstenula</taxon>
    </lineage>
</organism>
<dbReference type="Proteomes" id="UP000799764">
    <property type="component" value="Unassembled WGS sequence"/>
</dbReference>
<keyword evidence="3" id="KW-1185">Reference proteome</keyword>
<feature type="compositionally biased region" description="Basic and acidic residues" evidence="1">
    <location>
        <begin position="144"/>
        <end position="154"/>
    </location>
</feature>
<sequence>MRWWQRTCGEHVGTQNGSPGRAQRGLVAAGLRQSVPLQLRRECLMQLAMRQGWQQFGREGATLCAISADAWLRTAARRATLAAGCCVQCWAAARGLRHGVASQWSGARGGWGWGFISPAASVRRIEPAKKTRRRRRAERARGRRTAEGEAEQRRQRGRGRGRGKVRPAEAV</sequence>
<evidence type="ECO:0000313" key="2">
    <source>
        <dbReference type="EMBL" id="KAF2447828.1"/>
    </source>
</evidence>
<feature type="region of interest" description="Disordered" evidence="1">
    <location>
        <begin position="124"/>
        <end position="171"/>
    </location>
</feature>
<protein>
    <submittedName>
        <fullName evidence="2">Uncharacterized protein</fullName>
    </submittedName>
</protein>